<keyword evidence="18" id="KW-0813">Transport</keyword>
<comment type="similarity">
    <text evidence="18">Belongs to the globin family.</text>
</comment>
<keyword evidence="7 18" id="KW-0561">Oxygen transport</keyword>
<protein>
    <recommendedName>
        <fullName evidence="4">nitric oxide dioxygenase</fullName>
        <ecNumber evidence="4">1.14.12.17</ecNumber>
    </recommendedName>
</protein>
<comment type="cofactor">
    <cofactor evidence="1">
        <name>heme b</name>
        <dbReference type="ChEBI" id="CHEBI:60344"/>
    </cofactor>
</comment>
<dbReference type="SUPFAM" id="SSF63380">
    <property type="entry name" value="Riboflavin synthase domain-like"/>
    <property type="match status" value="1"/>
</dbReference>
<dbReference type="GO" id="GO:0008941">
    <property type="term" value="F:nitric oxide dioxygenase NAD(P)H activity"/>
    <property type="evidence" value="ECO:0007669"/>
    <property type="project" value="UniProtKB-EC"/>
</dbReference>
<dbReference type="Gene3D" id="3.40.50.80">
    <property type="entry name" value="Nucleotide-binding domain of ferredoxin-NADP reductase (FNR) module"/>
    <property type="match status" value="1"/>
</dbReference>
<dbReference type="GO" id="GO:0046872">
    <property type="term" value="F:metal ion binding"/>
    <property type="evidence" value="ECO:0007669"/>
    <property type="project" value="UniProtKB-KW"/>
</dbReference>
<keyword evidence="12 21" id="KW-0560">Oxidoreductase</keyword>
<dbReference type="EC" id="1.14.12.17" evidence="4"/>
<dbReference type="InterPro" id="IPR039261">
    <property type="entry name" value="FNR_nucleotide-bd"/>
</dbReference>
<evidence type="ECO:0000256" key="6">
    <source>
        <dbReference type="ARBA" id="ARBA00022617"/>
    </source>
</evidence>
<keyword evidence="11" id="KW-0521">NADP</keyword>
<dbReference type="GO" id="GO:0009636">
    <property type="term" value="P:response to toxic substance"/>
    <property type="evidence" value="ECO:0007669"/>
    <property type="project" value="UniProtKB-KW"/>
</dbReference>
<dbReference type="GO" id="GO:0005344">
    <property type="term" value="F:oxygen carrier activity"/>
    <property type="evidence" value="ECO:0007669"/>
    <property type="project" value="UniProtKB-KW"/>
</dbReference>
<keyword evidence="13" id="KW-0408">Iron</keyword>
<evidence type="ECO:0000256" key="12">
    <source>
        <dbReference type="ARBA" id="ARBA00023002"/>
    </source>
</evidence>
<dbReference type="PRINTS" id="PR00410">
    <property type="entry name" value="PHEHYDRXLASE"/>
</dbReference>
<reference evidence="21" key="1">
    <citation type="submission" date="2022-09" db="EMBL/GenBank/DDBJ databases">
        <title>Intensive care unit water sources are persistently colonized with multi-drug resistant bacteria and are the site of extensive horizontal gene transfer of antibiotic resistance genes.</title>
        <authorList>
            <person name="Diorio-Toth L."/>
        </authorList>
    </citation>
    <scope>NUCLEOTIDE SEQUENCE</scope>
    <source>
        <strain evidence="21">GD03947</strain>
    </source>
</reference>
<dbReference type="Proteomes" id="UP001158500">
    <property type="component" value="Unassembled WGS sequence"/>
</dbReference>
<evidence type="ECO:0000256" key="1">
    <source>
        <dbReference type="ARBA" id="ARBA00001970"/>
    </source>
</evidence>
<dbReference type="EMBL" id="JAOCAE010000003">
    <property type="protein sequence ID" value="MDH1235490.1"/>
    <property type="molecule type" value="Genomic_DNA"/>
</dbReference>
<evidence type="ECO:0000256" key="2">
    <source>
        <dbReference type="ARBA" id="ARBA00001974"/>
    </source>
</evidence>
<dbReference type="PROSITE" id="PS51384">
    <property type="entry name" value="FAD_FR"/>
    <property type="match status" value="1"/>
</dbReference>
<evidence type="ECO:0000256" key="4">
    <source>
        <dbReference type="ARBA" id="ARBA00012229"/>
    </source>
</evidence>
<keyword evidence="14" id="KW-0520">NAD</keyword>
<name>A0AA42P8B6_STUST</name>
<dbReference type="InterPro" id="IPR001433">
    <property type="entry name" value="OxRdtase_FAD/NAD-bd"/>
</dbReference>
<keyword evidence="8" id="KW-0285">Flavoprotein</keyword>
<dbReference type="RefSeq" id="WP_196111445.1">
    <property type="nucleotide sequence ID" value="NZ_BCAJ01000052.1"/>
</dbReference>
<evidence type="ECO:0000313" key="22">
    <source>
        <dbReference type="Proteomes" id="UP001158500"/>
    </source>
</evidence>
<evidence type="ECO:0000256" key="16">
    <source>
        <dbReference type="ARBA" id="ARBA00048649"/>
    </source>
</evidence>
<comment type="catalytic activity">
    <reaction evidence="16">
        <text>2 nitric oxide + NADH + 2 O2 = 2 nitrate + NAD(+) + H(+)</text>
        <dbReference type="Rhea" id="RHEA:19469"/>
        <dbReference type="ChEBI" id="CHEBI:15378"/>
        <dbReference type="ChEBI" id="CHEBI:15379"/>
        <dbReference type="ChEBI" id="CHEBI:16480"/>
        <dbReference type="ChEBI" id="CHEBI:17632"/>
        <dbReference type="ChEBI" id="CHEBI:57540"/>
        <dbReference type="ChEBI" id="CHEBI:57945"/>
        <dbReference type="EC" id="1.14.12.17"/>
    </reaction>
</comment>
<dbReference type="InterPro" id="IPR017927">
    <property type="entry name" value="FAD-bd_FR_type"/>
</dbReference>
<comment type="cofactor">
    <cofactor evidence="2">
        <name>FAD</name>
        <dbReference type="ChEBI" id="CHEBI:57692"/>
    </cofactor>
</comment>
<dbReference type="SUPFAM" id="SSF52343">
    <property type="entry name" value="Ferredoxin reductase-like, C-terminal NADP-linked domain"/>
    <property type="match status" value="1"/>
</dbReference>
<dbReference type="InterPro" id="IPR017938">
    <property type="entry name" value="Riboflavin_synthase-like_b-brl"/>
</dbReference>
<dbReference type="AlphaFoldDB" id="A0AA42P8B6"/>
<dbReference type="NCBIfam" id="NF009805">
    <property type="entry name" value="PRK13289.1"/>
    <property type="match status" value="1"/>
</dbReference>
<dbReference type="GO" id="GO:0046210">
    <property type="term" value="P:nitric oxide catabolic process"/>
    <property type="evidence" value="ECO:0007669"/>
    <property type="project" value="TreeGrafter"/>
</dbReference>
<evidence type="ECO:0000259" key="20">
    <source>
        <dbReference type="PROSITE" id="PS51384"/>
    </source>
</evidence>
<dbReference type="InterPro" id="IPR009050">
    <property type="entry name" value="Globin-like_sf"/>
</dbReference>
<evidence type="ECO:0000256" key="14">
    <source>
        <dbReference type="ARBA" id="ARBA00023027"/>
    </source>
</evidence>
<evidence type="ECO:0000256" key="9">
    <source>
        <dbReference type="ARBA" id="ARBA00022723"/>
    </source>
</evidence>
<comment type="function">
    <text evidence="15">Is involved in NO detoxification in an aerobic process, termed nitric oxide dioxygenase (NOD) reaction that utilizes O(2) and NAD(P)H to convert NO to nitrate, which protects the bacterium from various noxious nitrogen compounds. Therefore, plays a central role in the inducible response to nitrosative stress.</text>
</comment>
<dbReference type="Pfam" id="PF00970">
    <property type="entry name" value="FAD_binding_6"/>
    <property type="match status" value="1"/>
</dbReference>
<dbReference type="Pfam" id="PF00175">
    <property type="entry name" value="NAD_binding_1"/>
    <property type="match status" value="1"/>
</dbReference>
<evidence type="ECO:0000256" key="17">
    <source>
        <dbReference type="ARBA" id="ARBA00049433"/>
    </source>
</evidence>
<dbReference type="GO" id="GO:0071949">
    <property type="term" value="F:FAD binding"/>
    <property type="evidence" value="ECO:0007669"/>
    <property type="project" value="TreeGrafter"/>
</dbReference>
<evidence type="ECO:0000259" key="19">
    <source>
        <dbReference type="PROSITE" id="PS01033"/>
    </source>
</evidence>
<keyword evidence="6 18" id="KW-0349">Heme</keyword>
<evidence type="ECO:0000256" key="3">
    <source>
        <dbReference type="ARBA" id="ARBA00006401"/>
    </source>
</evidence>
<keyword evidence="10" id="KW-0274">FAD</keyword>
<dbReference type="FunFam" id="3.40.50.80:FF:000010">
    <property type="entry name" value="Flavohemoprotein"/>
    <property type="match status" value="1"/>
</dbReference>
<keyword evidence="5" id="KW-0216">Detoxification</keyword>
<dbReference type="GO" id="GO:0019825">
    <property type="term" value="F:oxygen binding"/>
    <property type="evidence" value="ECO:0007669"/>
    <property type="project" value="InterPro"/>
</dbReference>
<evidence type="ECO:0000256" key="8">
    <source>
        <dbReference type="ARBA" id="ARBA00022630"/>
    </source>
</evidence>
<dbReference type="PANTHER" id="PTHR43396:SF3">
    <property type="entry name" value="FLAVOHEMOPROTEIN"/>
    <property type="match status" value="1"/>
</dbReference>
<dbReference type="PANTHER" id="PTHR43396">
    <property type="entry name" value="FLAVOHEMOPROTEIN"/>
    <property type="match status" value="1"/>
</dbReference>
<evidence type="ECO:0000256" key="7">
    <source>
        <dbReference type="ARBA" id="ARBA00022621"/>
    </source>
</evidence>
<evidence type="ECO:0000256" key="10">
    <source>
        <dbReference type="ARBA" id="ARBA00022827"/>
    </source>
</evidence>
<evidence type="ECO:0000256" key="5">
    <source>
        <dbReference type="ARBA" id="ARBA00022575"/>
    </source>
</evidence>
<comment type="similarity">
    <text evidence="3">In the C-terminal section; belongs to the flavoprotein pyridine nucleotide cytochrome reductase family.</text>
</comment>
<dbReference type="PROSITE" id="PS01033">
    <property type="entry name" value="GLOBIN"/>
    <property type="match status" value="1"/>
</dbReference>
<dbReference type="GO" id="GO:0020037">
    <property type="term" value="F:heme binding"/>
    <property type="evidence" value="ECO:0007669"/>
    <property type="project" value="InterPro"/>
</dbReference>
<comment type="caution">
    <text evidence="21">The sequence shown here is derived from an EMBL/GenBank/DDBJ whole genome shotgun (WGS) entry which is preliminary data.</text>
</comment>
<dbReference type="InterPro" id="IPR012292">
    <property type="entry name" value="Globin/Proto"/>
</dbReference>
<evidence type="ECO:0000313" key="21">
    <source>
        <dbReference type="EMBL" id="MDH1235490.1"/>
    </source>
</evidence>
<gene>
    <name evidence="21" type="primary">hmpA</name>
    <name evidence="21" type="ORF">N5C32_05500</name>
</gene>
<dbReference type="InterPro" id="IPR008333">
    <property type="entry name" value="Cbr1-like_FAD-bd_dom"/>
</dbReference>
<dbReference type="SUPFAM" id="SSF46458">
    <property type="entry name" value="Globin-like"/>
    <property type="match status" value="1"/>
</dbReference>
<keyword evidence="9" id="KW-0479">Metal-binding</keyword>
<sequence>MLCAEQIALIKATVPLLESGGEALTNHFYKLLLSEHPEVRPLFNQAHQASGEQPRALANGVLMYARHIDRLDALGPLVAQIINKHVALQVLPEHYPLVGNCLLRAIREVLGEAIATDAVIEAWAAAYQQLADLLIGQEERLYQAKAEAPGGWRGARPFRIARKVKESEEITSFHLQAEDGGLLMEFLPGQYIGLRLEINGKEERRNYSLSAAGNGREYRISVKREPGGVVSNALHDMPEGAIVELFAPAGEFTLAPGNKPLVLISGGVGITPTLAMLEQALATSRPVHFIHCARNAGVHAFRRAVDALAERHTQLQRFYCYEEHDGSADAPDAIGRLTEQQLADWLPQSRDVDAYFLGPKPFMAAVRRQLKAIGVPEQQTRYEFFGPASALD</sequence>
<organism evidence="21 22">
    <name type="scientific">Stutzerimonas stutzeri</name>
    <name type="common">Pseudomonas stutzeri</name>
    <dbReference type="NCBI Taxonomy" id="316"/>
    <lineage>
        <taxon>Bacteria</taxon>
        <taxon>Pseudomonadati</taxon>
        <taxon>Pseudomonadota</taxon>
        <taxon>Gammaproteobacteria</taxon>
        <taxon>Pseudomonadales</taxon>
        <taxon>Pseudomonadaceae</taxon>
        <taxon>Stutzerimonas</taxon>
    </lineage>
</organism>
<evidence type="ECO:0000256" key="18">
    <source>
        <dbReference type="RuleBase" id="RU000356"/>
    </source>
</evidence>
<dbReference type="Gene3D" id="1.10.490.10">
    <property type="entry name" value="Globins"/>
    <property type="match status" value="1"/>
</dbReference>
<dbReference type="Pfam" id="PF00042">
    <property type="entry name" value="Globin"/>
    <property type="match status" value="1"/>
</dbReference>
<feature type="domain" description="FAD-binding FR-type" evidence="20">
    <location>
        <begin position="153"/>
        <end position="255"/>
    </location>
</feature>
<dbReference type="FunFam" id="1.10.490.10:FF:000003">
    <property type="entry name" value="Flavohemoprotein"/>
    <property type="match status" value="1"/>
</dbReference>
<comment type="catalytic activity">
    <reaction evidence="17">
        <text>2 nitric oxide + NADPH + 2 O2 = 2 nitrate + NADP(+) + H(+)</text>
        <dbReference type="Rhea" id="RHEA:19465"/>
        <dbReference type="ChEBI" id="CHEBI:15378"/>
        <dbReference type="ChEBI" id="CHEBI:15379"/>
        <dbReference type="ChEBI" id="CHEBI:16480"/>
        <dbReference type="ChEBI" id="CHEBI:17632"/>
        <dbReference type="ChEBI" id="CHEBI:57783"/>
        <dbReference type="ChEBI" id="CHEBI:58349"/>
        <dbReference type="EC" id="1.14.12.17"/>
    </reaction>
</comment>
<dbReference type="GO" id="GO:0071500">
    <property type="term" value="P:cellular response to nitrosative stress"/>
    <property type="evidence" value="ECO:0007669"/>
    <property type="project" value="TreeGrafter"/>
</dbReference>
<dbReference type="CDD" id="cd06184">
    <property type="entry name" value="flavohem_like_fad_nad_binding"/>
    <property type="match status" value="1"/>
</dbReference>
<proteinExistence type="inferred from homology"/>
<evidence type="ECO:0000256" key="11">
    <source>
        <dbReference type="ARBA" id="ARBA00022857"/>
    </source>
</evidence>
<evidence type="ECO:0000256" key="15">
    <source>
        <dbReference type="ARBA" id="ARBA00025094"/>
    </source>
</evidence>
<evidence type="ECO:0000256" key="13">
    <source>
        <dbReference type="ARBA" id="ARBA00023004"/>
    </source>
</evidence>
<dbReference type="InterPro" id="IPR000971">
    <property type="entry name" value="Globin"/>
</dbReference>
<feature type="domain" description="Globin" evidence="19">
    <location>
        <begin position="1"/>
        <end position="139"/>
    </location>
</feature>
<accession>A0AA42P8B6</accession>
<dbReference type="Gene3D" id="2.40.30.10">
    <property type="entry name" value="Translation factors"/>
    <property type="match status" value="1"/>
</dbReference>